<evidence type="ECO:0000256" key="5">
    <source>
        <dbReference type="SAM" id="MobiDB-lite"/>
    </source>
</evidence>
<protein>
    <submittedName>
        <fullName evidence="6">Uncharacterized protein</fullName>
    </submittedName>
</protein>
<dbReference type="Gramene" id="ERM99450">
    <property type="protein sequence ID" value="ERM99450"/>
    <property type="gene ID" value="AMTR_s00131p00101830"/>
</dbReference>
<feature type="compositionally biased region" description="Basic and acidic residues" evidence="5">
    <location>
        <begin position="321"/>
        <end position="330"/>
    </location>
</feature>
<name>W1NW04_AMBTC</name>
<dbReference type="HOGENOM" id="CLU_012923_0_2_1"/>
<dbReference type="PANTHER" id="PTHR23423">
    <property type="entry name" value="ORGANIC SOLUTE TRANSPORTER-RELATED"/>
    <property type="match status" value="1"/>
</dbReference>
<evidence type="ECO:0000256" key="2">
    <source>
        <dbReference type="ARBA" id="ARBA00022692"/>
    </source>
</evidence>
<sequence length="356" mass="39368">MRLCGVPTLFYWFRLGEAPPMVWMGHQCESDVLAATGTSKPPCANGVGPFLSGEQKWLVGVLFMVPVYACESLLSLWNPSISIECDILRNCYEAFALYCFGSYLVACLGGEERVIELLEVESRKQLTKPLLEDEGKNIAAKVPRFHDFFIGPSKLGKRLSSIVKFGIVQYFFTDCGSLPIFLHFSDDSEDTVCLLSLMAIAEIAHFYVFSAEPYRFLPVSEHGKVTTPATKATFKLEEEGEQEPALVEQTETYVKAPGTSITESVQDVVIGCGEHVRKDVVLTITQAIELVEKGVTKIQETFHHISIGSGDEEVKVDKHVSENVTKDRSHVLSSEKPVRAESSEKSSGALDLDEKS</sequence>
<dbReference type="eggNOG" id="KOG2641">
    <property type="taxonomic scope" value="Eukaryota"/>
</dbReference>
<dbReference type="OMA" id="HMFVFSA"/>
<accession>W1NW04</accession>
<dbReference type="EMBL" id="KI395019">
    <property type="protein sequence ID" value="ERM99450.1"/>
    <property type="molecule type" value="Genomic_DNA"/>
</dbReference>
<keyword evidence="3" id="KW-1133">Transmembrane helix</keyword>
<comment type="subcellular location">
    <subcellularLocation>
        <location evidence="1">Membrane</location>
        <topology evidence="1">Multi-pass membrane protein</topology>
    </subcellularLocation>
</comment>
<evidence type="ECO:0000256" key="3">
    <source>
        <dbReference type="ARBA" id="ARBA00022989"/>
    </source>
</evidence>
<keyword evidence="7" id="KW-1185">Reference proteome</keyword>
<evidence type="ECO:0000313" key="7">
    <source>
        <dbReference type="Proteomes" id="UP000017836"/>
    </source>
</evidence>
<evidence type="ECO:0000313" key="6">
    <source>
        <dbReference type="EMBL" id="ERM99450.1"/>
    </source>
</evidence>
<dbReference type="Proteomes" id="UP000017836">
    <property type="component" value="Unassembled WGS sequence"/>
</dbReference>
<dbReference type="AlphaFoldDB" id="W1NW04"/>
<evidence type="ECO:0000256" key="1">
    <source>
        <dbReference type="ARBA" id="ARBA00004141"/>
    </source>
</evidence>
<feature type="region of interest" description="Disordered" evidence="5">
    <location>
        <begin position="321"/>
        <end position="356"/>
    </location>
</feature>
<keyword evidence="2" id="KW-0812">Transmembrane</keyword>
<dbReference type="Pfam" id="PF03619">
    <property type="entry name" value="Solute_trans_a"/>
    <property type="match status" value="1"/>
</dbReference>
<organism evidence="6 7">
    <name type="scientific">Amborella trichopoda</name>
    <dbReference type="NCBI Taxonomy" id="13333"/>
    <lineage>
        <taxon>Eukaryota</taxon>
        <taxon>Viridiplantae</taxon>
        <taxon>Streptophyta</taxon>
        <taxon>Embryophyta</taxon>
        <taxon>Tracheophyta</taxon>
        <taxon>Spermatophyta</taxon>
        <taxon>Magnoliopsida</taxon>
        <taxon>Amborellales</taxon>
        <taxon>Amborellaceae</taxon>
        <taxon>Amborella</taxon>
    </lineage>
</organism>
<evidence type="ECO:0000256" key="4">
    <source>
        <dbReference type="ARBA" id="ARBA00023136"/>
    </source>
</evidence>
<dbReference type="GO" id="GO:0016020">
    <property type="term" value="C:membrane"/>
    <property type="evidence" value="ECO:0007669"/>
    <property type="project" value="UniProtKB-SubCell"/>
</dbReference>
<reference evidence="7" key="1">
    <citation type="journal article" date="2013" name="Science">
        <title>The Amborella genome and the evolution of flowering plants.</title>
        <authorList>
            <consortium name="Amborella Genome Project"/>
        </authorList>
    </citation>
    <scope>NUCLEOTIDE SEQUENCE [LARGE SCALE GENOMIC DNA]</scope>
</reference>
<dbReference type="InterPro" id="IPR005178">
    <property type="entry name" value="Ostalpha/TMEM184C"/>
</dbReference>
<proteinExistence type="predicted"/>
<keyword evidence="4" id="KW-0472">Membrane</keyword>
<dbReference type="STRING" id="13333.W1NW04"/>
<dbReference type="SMART" id="SM01417">
    <property type="entry name" value="Solute_trans_a"/>
    <property type="match status" value="1"/>
</dbReference>
<gene>
    <name evidence="6" type="ORF">AMTR_s00131p00101830</name>
</gene>